<dbReference type="Gene3D" id="3.30.70.890">
    <property type="entry name" value="GHMP kinase, C-terminal domain"/>
    <property type="match status" value="1"/>
</dbReference>
<dbReference type="STRING" id="546991.N1J812"/>
<keyword evidence="11" id="KW-0460">Magnesium</keyword>
<evidence type="ECO:0000256" key="3">
    <source>
        <dbReference type="ARBA" id="ARBA00012103"/>
    </source>
</evidence>
<dbReference type="GO" id="GO:0005524">
    <property type="term" value="F:ATP binding"/>
    <property type="evidence" value="ECO:0007669"/>
    <property type="project" value="UniProtKB-KW"/>
</dbReference>
<comment type="function">
    <text evidence="19">Mevalonate kinase; part of the second module of ergosterol biosynthesis pathway that includes the middle steps of the pathway. The second module is carried out in the vacuole and involves the formation of farnesyl diphosphate, which is also an important intermediate in the biosynthesis of ubiquinone, dolichol, heme and prenylated proteins.</text>
</comment>
<evidence type="ECO:0000256" key="6">
    <source>
        <dbReference type="ARBA" id="ARBA00022679"/>
    </source>
</evidence>
<evidence type="ECO:0000313" key="23">
    <source>
        <dbReference type="Proteomes" id="UP000015441"/>
    </source>
</evidence>
<organism evidence="22 23">
    <name type="scientific">Blumeria graminis f. sp. hordei (strain DH14)</name>
    <name type="common">Barley powdery mildew</name>
    <name type="synonym">Oidium monilioides f. sp. hordei</name>
    <dbReference type="NCBI Taxonomy" id="546991"/>
    <lineage>
        <taxon>Eukaryota</taxon>
        <taxon>Fungi</taxon>
        <taxon>Dikarya</taxon>
        <taxon>Ascomycota</taxon>
        <taxon>Pezizomycotina</taxon>
        <taxon>Leotiomycetes</taxon>
        <taxon>Erysiphales</taxon>
        <taxon>Erysiphaceae</taxon>
        <taxon>Blumeria</taxon>
        <taxon>Blumeria hordei</taxon>
    </lineage>
</organism>
<protein>
    <recommendedName>
        <fullName evidence="3 19">Mevalonate kinase</fullName>
        <shortName evidence="19">MK</shortName>
        <ecNumber evidence="3 19">2.7.1.36</ecNumber>
    </recommendedName>
</protein>
<dbReference type="UniPathway" id="UPA00057">
    <property type="reaction ID" value="UER00098"/>
</dbReference>
<keyword evidence="6 19" id="KW-0808">Transferase</keyword>
<dbReference type="Proteomes" id="UP000015441">
    <property type="component" value="Unassembled WGS sequence"/>
</dbReference>
<dbReference type="PRINTS" id="PR00959">
    <property type="entry name" value="MEVGALKINASE"/>
</dbReference>
<keyword evidence="10 19" id="KW-0067">ATP-binding</keyword>
<dbReference type="Pfam" id="PF08544">
    <property type="entry name" value="GHMP_kinases_C"/>
    <property type="match status" value="1"/>
</dbReference>
<dbReference type="eggNOG" id="KOG1511">
    <property type="taxonomic scope" value="Eukaryota"/>
</dbReference>
<dbReference type="InterPro" id="IPR013750">
    <property type="entry name" value="GHMP_kinase_C_dom"/>
</dbReference>
<comment type="catalytic activity">
    <reaction evidence="17">
        <text>(R)-mevalonate + ATP = (R)-5-phosphomevalonate + ADP + H(+)</text>
        <dbReference type="Rhea" id="RHEA:17065"/>
        <dbReference type="ChEBI" id="CHEBI:15378"/>
        <dbReference type="ChEBI" id="CHEBI:30616"/>
        <dbReference type="ChEBI" id="CHEBI:36464"/>
        <dbReference type="ChEBI" id="CHEBI:58146"/>
        <dbReference type="ChEBI" id="CHEBI:456216"/>
        <dbReference type="EC" id="2.7.1.36"/>
    </reaction>
    <physiologicalReaction direction="left-to-right" evidence="17">
        <dbReference type="Rhea" id="RHEA:17066"/>
    </physiologicalReaction>
</comment>
<feature type="domain" description="GHMP kinase N-terminal" evidence="20">
    <location>
        <begin position="206"/>
        <end position="292"/>
    </location>
</feature>
<evidence type="ECO:0000256" key="18">
    <source>
        <dbReference type="ARBA" id="ARBA00029438"/>
    </source>
</evidence>
<gene>
    <name evidence="22" type="ORF">BGHDH14_bgh05141</name>
</gene>
<comment type="similarity">
    <text evidence="2 19">Belongs to the GHMP kinase family. Mevalonate kinase subfamily.</text>
</comment>
<name>N1J812_BLUG1</name>
<dbReference type="Gene3D" id="3.30.230.10">
    <property type="match status" value="1"/>
</dbReference>
<dbReference type="OrthoDB" id="1652964at2759"/>
<dbReference type="SUPFAM" id="SSF55060">
    <property type="entry name" value="GHMP Kinase, C-terminal domain"/>
    <property type="match status" value="1"/>
</dbReference>
<dbReference type="PROSITE" id="PS00627">
    <property type="entry name" value="GHMP_KINASES_ATP"/>
    <property type="match status" value="1"/>
</dbReference>
<dbReference type="InterPro" id="IPR014721">
    <property type="entry name" value="Ribsml_uS5_D2-typ_fold_subgr"/>
</dbReference>
<keyword evidence="9 19" id="KW-0418">Kinase</keyword>
<dbReference type="PANTHER" id="PTHR43290:SF2">
    <property type="entry name" value="MEVALONATE KINASE"/>
    <property type="match status" value="1"/>
</dbReference>
<feature type="domain" description="GHMP kinase C-terminal" evidence="21">
    <location>
        <begin position="378"/>
        <end position="438"/>
    </location>
</feature>
<sequence>MAILKVVPRLLRGATPDKVDDESDGYIGVDVGIRKLGTRQTLHQATTATKHTFIRMISDEAFKINVPSDENILTRKMTSFVISAPGKVIAFGEHAVVYGKTAVAVSISLRSYLLVTSLLESPRIVSIRFPDIGLSHTWNIDDLPWASFSPPGSKINKYLPVTSFDPALLTALEPHLRDISTQCPDGVRKIHRNSALAFLYLLLSLGSSNFQSCSYIIRSTIPIGAGLGSSASISVCIATALLLQTRAITGPNKNQSSSEARIQLDLINKWAFVGEICIHGNPSGVDNTVASYGKAVIFQRSDQSKKPSIESKWNFPELPLLLVDTREPKSTAVEVAKVADLKRQYPELAESIFSSIDTVSKHASNLLSANSFDGKDLQSVSKLGKLIQVNHGLLVALGVSHPRLERIREIVDHEGIGWTKLTGAGGGGCAIVLLKPDLSPKKMELLDATLEGENFSRYKTVVGGKGVGVLWPALFENRKEVEREDLEIYEEKFLNAEKLKGVEKLVGVHGLGGTREAWKFWQLENVKSN</sequence>
<evidence type="ECO:0000256" key="17">
    <source>
        <dbReference type="ARBA" id="ARBA00029310"/>
    </source>
</evidence>
<evidence type="ECO:0000256" key="19">
    <source>
        <dbReference type="RuleBase" id="RU363087"/>
    </source>
</evidence>
<keyword evidence="5 19" id="KW-0444">Lipid biosynthesis</keyword>
<dbReference type="InterPro" id="IPR006203">
    <property type="entry name" value="GHMP_knse_ATP-bd_CS"/>
</dbReference>
<dbReference type="EC" id="2.7.1.36" evidence="3 19"/>
<keyword evidence="23" id="KW-1185">Reference proteome</keyword>
<dbReference type="GO" id="GO:0004496">
    <property type="term" value="F:mevalonate kinase activity"/>
    <property type="evidence" value="ECO:0007669"/>
    <property type="project" value="UniProtKB-EC"/>
</dbReference>
<evidence type="ECO:0000256" key="2">
    <source>
        <dbReference type="ARBA" id="ARBA00006495"/>
    </source>
</evidence>
<dbReference type="PANTHER" id="PTHR43290">
    <property type="entry name" value="MEVALONATE KINASE"/>
    <property type="match status" value="1"/>
</dbReference>
<comment type="subcellular location">
    <subcellularLocation>
        <location evidence="1 19">Cytoplasm</location>
    </subcellularLocation>
</comment>
<dbReference type="InterPro" id="IPR006204">
    <property type="entry name" value="GHMP_kinase_N_dom"/>
</dbReference>
<keyword evidence="14 19" id="KW-0443">Lipid metabolism</keyword>
<dbReference type="AlphaFoldDB" id="N1J812"/>
<dbReference type="GO" id="GO:0046872">
    <property type="term" value="F:metal ion binding"/>
    <property type="evidence" value="ECO:0007669"/>
    <property type="project" value="UniProtKB-KW"/>
</dbReference>
<evidence type="ECO:0000256" key="7">
    <source>
        <dbReference type="ARBA" id="ARBA00022723"/>
    </source>
</evidence>
<evidence type="ECO:0000256" key="12">
    <source>
        <dbReference type="ARBA" id="ARBA00022955"/>
    </source>
</evidence>
<evidence type="ECO:0000259" key="21">
    <source>
        <dbReference type="Pfam" id="PF08544"/>
    </source>
</evidence>
<dbReference type="InParanoid" id="N1J812"/>
<evidence type="ECO:0000256" key="15">
    <source>
        <dbReference type="ARBA" id="ARBA00023166"/>
    </source>
</evidence>
<dbReference type="SUPFAM" id="SSF54211">
    <property type="entry name" value="Ribosomal protein S5 domain 2-like"/>
    <property type="match status" value="1"/>
</dbReference>
<dbReference type="InterPro" id="IPR036554">
    <property type="entry name" value="GHMP_kinase_C_sf"/>
</dbReference>
<comment type="caution">
    <text evidence="22">The sequence shown here is derived from an EMBL/GenBank/DDBJ whole genome shotgun (WGS) entry which is preliminary data.</text>
</comment>
<dbReference type="NCBIfam" id="TIGR00549">
    <property type="entry name" value="mevalon_kin"/>
    <property type="match status" value="1"/>
</dbReference>
<evidence type="ECO:0000256" key="11">
    <source>
        <dbReference type="ARBA" id="ARBA00022842"/>
    </source>
</evidence>
<accession>N1J812</accession>
<dbReference type="GO" id="GO:0019287">
    <property type="term" value="P:isopentenyl diphosphate biosynthetic process, mevalonate pathway"/>
    <property type="evidence" value="ECO:0007669"/>
    <property type="project" value="UniProtKB-UniPathway"/>
</dbReference>
<dbReference type="FunFam" id="3.30.70.890:FF:000003">
    <property type="entry name" value="Mevalonate kinase"/>
    <property type="match status" value="1"/>
</dbReference>
<keyword evidence="16 19" id="KW-0753">Steroid metabolism</keyword>
<keyword evidence="7" id="KW-0479">Metal-binding</keyword>
<dbReference type="EMBL" id="CAUH01001511">
    <property type="protein sequence ID" value="CCU75614.1"/>
    <property type="molecule type" value="Genomic_DNA"/>
</dbReference>
<dbReference type="FunFam" id="3.30.230.10:FF:000027">
    <property type="entry name" value="Mevalonate kinase"/>
    <property type="match status" value="1"/>
</dbReference>
<dbReference type="FunCoup" id="N1J812">
    <property type="interactions" value="395"/>
</dbReference>
<evidence type="ECO:0000256" key="4">
    <source>
        <dbReference type="ARBA" id="ARBA00022490"/>
    </source>
</evidence>
<evidence type="ECO:0000256" key="10">
    <source>
        <dbReference type="ARBA" id="ARBA00022840"/>
    </source>
</evidence>
<dbReference type="GO" id="GO:0005829">
    <property type="term" value="C:cytosol"/>
    <property type="evidence" value="ECO:0007669"/>
    <property type="project" value="TreeGrafter"/>
</dbReference>
<dbReference type="Pfam" id="PF00288">
    <property type="entry name" value="GHMP_kinases_N"/>
    <property type="match status" value="1"/>
</dbReference>
<keyword evidence="4 19" id="KW-0963">Cytoplasm</keyword>
<evidence type="ECO:0000313" key="22">
    <source>
        <dbReference type="EMBL" id="CCU75614.1"/>
    </source>
</evidence>
<evidence type="ECO:0000256" key="16">
    <source>
        <dbReference type="ARBA" id="ARBA00023221"/>
    </source>
</evidence>
<reference evidence="22 23" key="1">
    <citation type="journal article" date="2010" name="Science">
        <title>Genome expansion and gene loss in powdery mildew fungi reveal tradeoffs in extreme parasitism.</title>
        <authorList>
            <person name="Spanu P.D."/>
            <person name="Abbott J.C."/>
            <person name="Amselem J."/>
            <person name="Burgis T.A."/>
            <person name="Soanes D.M."/>
            <person name="Stueber K."/>
            <person name="Ver Loren van Themaat E."/>
            <person name="Brown J.K.M."/>
            <person name="Butcher S.A."/>
            <person name="Gurr S.J."/>
            <person name="Lebrun M.-H."/>
            <person name="Ridout C.J."/>
            <person name="Schulze-Lefert P."/>
            <person name="Talbot N.J."/>
            <person name="Ahmadinejad N."/>
            <person name="Ametz C."/>
            <person name="Barton G.R."/>
            <person name="Benjdia M."/>
            <person name="Bidzinski P."/>
            <person name="Bindschedler L.V."/>
            <person name="Both M."/>
            <person name="Brewer M.T."/>
            <person name="Cadle-Davidson L."/>
            <person name="Cadle-Davidson M.M."/>
            <person name="Collemare J."/>
            <person name="Cramer R."/>
            <person name="Frenkel O."/>
            <person name="Godfrey D."/>
            <person name="Harriman J."/>
            <person name="Hoede C."/>
            <person name="King B.C."/>
            <person name="Klages S."/>
            <person name="Kleemann J."/>
            <person name="Knoll D."/>
            <person name="Koti P.S."/>
            <person name="Kreplak J."/>
            <person name="Lopez-Ruiz F.J."/>
            <person name="Lu X."/>
            <person name="Maekawa T."/>
            <person name="Mahanil S."/>
            <person name="Micali C."/>
            <person name="Milgroom M.G."/>
            <person name="Montana G."/>
            <person name="Noir S."/>
            <person name="O'Connell R.J."/>
            <person name="Oberhaensli S."/>
            <person name="Parlange F."/>
            <person name="Pedersen C."/>
            <person name="Quesneville H."/>
            <person name="Reinhardt R."/>
            <person name="Rott M."/>
            <person name="Sacristan S."/>
            <person name="Schmidt S.M."/>
            <person name="Schoen M."/>
            <person name="Skamnioti P."/>
            <person name="Sommer H."/>
            <person name="Stephens A."/>
            <person name="Takahara H."/>
            <person name="Thordal-Christensen H."/>
            <person name="Vigouroux M."/>
            <person name="Wessling R."/>
            <person name="Wicker T."/>
            <person name="Panstruga R."/>
        </authorList>
    </citation>
    <scope>NUCLEOTIDE SEQUENCE [LARGE SCALE GENOMIC DNA]</scope>
    <source>
        <strain evidence="22">DH14</strain>
    </source>
</reference>
<keyword evidence="13 19" id="KW-0756">Sterol biosynthesis</keyword>
<evidence type="ECO:0000256" key="5">
    <source>
        <dbReference type="ARBA" id="ARBA00022516"/>
    </source>
</evidence>
<evidence type="ECO:0000256" key="9">
    <source>
        <dbReference type="ARBA" id="ARBA00022777"/>
    </source>
</evidence>
<keyword evidence="8 19" id="KW-0547">Nucleotide-binding</keyword>
<dbReference type="HOGENOM" id="CLU_017814_1_0_1"/>
<proteinExistence type="inferred from homology"/>
<evidence type="ECO:0000256" key="8">
    <source>
        <dbReference type="ARBA" id="ARBA00022741"/>
    </source>
</evidence>
<dbReference type="InterPro" id="IPR006205">
    <property type="entry name" value="Mev_gal_kin"/>
</dbReference>
<comment type="pathway">
    <text evidence="18 19">Isoprenoid biosynthesis; isopentenyl diphosphate biosynthesis via mevalonate pathway; isopentenyl diphosphate from (R)-mevalonate: step 1/3.</text>
</comment>
<dbReference type="GO" id="GO:0006696">
    <property type="term" value="P:ergosterol biosynthetic process"/>
    <property type="evidence" value="ECO:0007669"/>
    <property type="project" value="TreeGrafter"/>
</dbReference>
<evidence type="ECO:0000256" key="1">
    <source>
        <dbReference type="ARBA" id="ARBA00004496"/>
    </source>
</evidence>
<dbReference type="InterPro" id="IPR020568">
    <property type="entry name" value="Ribosomal_Su5_D2-typ_SF"/>
</dbReference>
<keyword evidence="15 19" id="KW-1207">Sterol metabolism</keyword>
<evidence type="ECO:0000259" key="20">
    <source>
        <dbReference type="Pfam" id="PF00288"/>
    </source>
</evidence>
<evidence type="ECO:0000256" key="14">
    <source>
        <dbReference type="ARBA" id="ARBA00023098"/>
    </source>
</evidence>
<keyword evidence="12 19" id="KW-0752">Steroid biosynthesis</keyword>
<evidence type="ECO:0000256" key="13">
    <source>
        <dbReference type="ARBA" id="ARBA00023011"/>
    </source>
</evidence>